<organism evidence="2">
    <name type="scientific">Dendroctonus ponderosae</name>
    <name type="common">Mountain pine beetle</name>
    <dbReference type="NCBI Taxonomy" id="77166"/>
    <lineage>
        <taxon>Eukaryota</taxon>
        <taxon>Metazoa</taxon>
        <taxon>Ecdysozoa</taxon>
        <taxon>Arthropoda</taxon>
        <taxon>Hexapoda</taxon>
        <taxon>Insecta</taxon>
        <taxon>Pterygota</taxon>
        <taxon>Neoptera</taxon>
        <taxon>Endopterygota</taxon>
        <taxon>Coleoptera</taxon>
        <taxon>Polyphaga</taxon>
        <taxon>Cucujiformia</taxon>
        <taxon>Curculionidae</taxon>
        <taxon>Scolytinae</taxon>
        <taxon>Dendroctonus</taxon>
    </lineage>
</organism>
<gene>
    <name evidence="2" type="ORF">YQE_05571</name>
</gene>
<dbReference type="OrthoDB" id="5797019at2759"/>
<dbReference type="PANTHER" id="PTHR10063">
    <property type="entry name" value="TUBERIN"/>
    <property type="match status" value="1"/>
</dbReference>
<feature type="compositionally biased region" description="Low complexity" evidence="1">
    <location>
        <begin position="181"/>
        <end position="192"/>
    </location>
</feature>
<dbReference type="EMBL" id="KB740928">
    <property type="protein sequence ID" value="ENN77894.1"/>
    <property type="molecule type" value="Genomic_DNA"/>
</dbReference>
<sequence length="364" mass="41016">MHSECPQKFEALHISAYNMYSGDEGSDGKDFTYGFASLIENVPNQARCRACPGVSFERRDERSLPVRIEKGVIKKGPASNKLVSTFYEELNETCIDLMARYAFSPCSAFPRRLPGAEFLLNGGQSMTWLVGNKLVTVTTSGCSQKVLKQGLCDKCWLMCNTKTDNKLLTAGASSAETSRQNSNEKSNNSVSSPQEEGGRIGEELVTTKLQEMFKTDERKEEKYTCACWCQGWAEVYIRRPTGDMSWIMRIQNDLSHTRTTYDFPMNELSTLYMPSLYDEPQRPLLVRQDTFDENQSICEDDVASGQVSPRQSPSRQNSQDSIEEENDDIVYEDGTRTRNPVRRSNSSPEMSAGMCNTYGSFLMV</sequence>
<dbReference type="AlphaFoldDB" id="N6TC63"/>
<reference evidence="2" key="1">
    <citation type="journal article" date="2013" name="Genome Biol.">
        <title>Draft genome of the mountain pine beetle, Dendroctonus ponderosae Hopkins, a major forest pest.</title>
        <authorList>
            <person name="Keeling C.I."/>
            <person name="Yuen M.M."/>
            <person name="Liao N.Y."/>
            <person name="Docking T.R."/>
            <person name="Chan S.K."/>
            <person name="Taylor G.A."/>
            <person name="Palmquist D.L."/>
            <person name="Jackman S.D."/>
            <person name="Nguyen A."/>
            <person name="Li M."/>
            <person name="Henderson H."/>
            <person name="Janes J.K."/>
            <person name="Zhao Y."/>
            <person name="Pandoh P."/>
            <person name="Moore R."/>
            <person name="Sperling F.A."/>
            <person name="Huber D.P."/>
            <person name="Birol I."/>
            <person name="Jones S.J."/>
            <person name="Bohlmann J."/>
        </authorList>
    </citation>
    <scope>NUCLEOTIDE SEQUENCE</scope>
</reference>
<dbReference type="GO" id="GO:0005096">
    <property type="term" value="F:GTPase activator activity"/>
    <property type="evidence" value="ECO:0007669"/>
    <property type="project" value="InterPro"/>
</dbReference>
<dbReference type="PANTHER" id="PTHR10063:SF0">
    <property type="entry name" value="TUBERIN"/>
    <property type="match status" value="1"/>
</dbReference>
<dbReference type="InterPro" id="IPR027107">
    <property type="entry name" value="Tuberin/Ral-act_asu"/>
</dbReference>
<dbReference type="HOGENOM" id="CLU_761340_0_0_1"/>
<dbReference type="GO" id="GO:0051898">
    <property type="term" value="P:negative regulation of phosphatidylinositol 3-kinase/protein kinase B signal transduction"/>
    <property type="evidence" value="ECO:0007669"/>
    <property type="project" value="TreeGrafter"/>
</dbReference>
<dbReference type="GO" id="GO:0046627">
    <property type="term" value="P:negative regulation of insulin receptor signaling pathway"/>
    <property type="evidence" value="ECO:0007669"/>
    <property type="project" value="TreeGrafter"/>
</dbReference>
<accession>N6TC63</accession>
<evidence type="ECO:0000313" key="2">
    <source>
        <dbReference type="EMBL" id="ENN77894.1"/>
    </source>
</evidence>
<dbReference type="GO" id="GO:0030178">
    <property type="term" value="P:negative regulation of Wnt signaling pathway"/>
    <property type="evidence" value="ECO:0007669"/>
    <property type="project" value="TreeGrafter"/>
</dbReference>
<protein>
    <submittedName>
        <fullName evidence="2">Uncharacterized protein</fullName>
    </submittedName>
</protein>
<proteinExistence type="predicted"/>
<evidence type="ECO:0000256" key="1">
    <source>
        <dbReference type="SAM" id="MobiDB-lite"/>
    </source>
</evidence>
<name>N6TC63_DENPD</name>
<dbReference type="GO" id="GO:0033596">
    <property type="term" value="C:TSC1-TSC2 complex"/>
    <property type="evidence" value="ECO:0007669"/>
    <property type="project" value="TreeGrafter"/>
</dbReference>
<feature type="compositionally biased region" description="Acidic residues" evidence="1">
    <location>
        <begin position="321"/>
        <end position="331"/>
    </location>
</feature>
<dbReference type="GO" id="GO:0005634">
    <property type="term" value="C:nucleus"/>
    <property type="evidence" value="ECO:0007669"/>
    <property type="project" value="InterPro"/>
</dbReference>
<feature type="compositionally biased region" description="Low complexity" evidence="1">
    <location>
        <begin position="304"/>
        <end position="320"/>
    </location>
</feature>
<feature type="region of interest" description="Disordered" evidence="1">
    <location>
        <begin position="172"/>
        <end position="202"/>
    </location>
</feature>
<dbReference type="GO" id="GO:0051726">
    <property type="term" value="P:regulation of cell cycle"/>
    <property type="evidence" value="ECO:0007669"/>
    <property type="project" value="TreeGrafter"/>
</dbReference>
<feature type="region of interest" description="Disordered" evidence="1">
    <location>
        <begin position="301"/>
        <end position="354"/>
    </location>
</feature>
<dbReference type="GO" id="GO:0032007">
    <property type="term" value="P:negative regulation of TOR signaling"/>
    <property type="evidence" value="ECO:0007669"/>
    <property type="project" value="TreeGrafter"/>
</dbReference>
<feature type="non-terminal residue" evidence="2">
    <location>
        <position position="1"/>
    </location>
</feature>